<name>A0A1I8FX57_9PLAT</name>
<keyword evidence="1" id="KW-1185">Reference proteome</keyword>
<organism evidence="1 2">
    <name type="scientific">Macrostomum lignano</name>
    <dbReference type="NCBI Taxonomy" id="282301"/>
    <lineage>
        <taxon>Eukaryota</taxon>
        <taxon>Metazoa</taxon>
        <taxon>Spiralia</taxon>
        <taxon>Lophotrochozoa</taxon>
        <taxon>Platyhelminthes</taxon>
        <taxon>Rhabditophora</taxon>
        <taxon>Macrostomorpha</taxon>
        <taxon>Macrostomida</taxon>
        <taxon>Macrostomidae</taxon>
        <taxon>Macrostomum</taxon>
    </lineage>
</organism>
<dbReference type="Proteomes" id="UP000095280">
    <property type="component" value="Unplaced"/>
</dbReference>
<evidence type="ECO:0000313" key="1">
    <source>
        <dbReference type="Proteomes" id="UP000095280"/>
    </source>
</evidence>
<evidence type="ECO:0000313" key="2">
    <source>
        <dbReference type="WBParaSite" id="maker-uti_cns_0000164-snap-gene-0.13-mRNA-1"/>
    </source>
</evidence>
<dbReference type="WBParaSite" id="maker-uti_cns_0000164-snap-gene-0.13-mRNA-1">
    <property type="protein sequence ID" value="maker-uti_cns_0000164-snap-gene-0.13-mRNA-1"/>
    <property type="gene ID" value="maker-uti_cns_0000164-snap-gene-0.13"/>
</dbReference>
<accession>A0A1I8FX57</accession>
<dbReference type="AlphaFoldDB" id="A0A1I8FX57"/>
<protein>
    <submittedName>
        <fullName evidence="2">Uncharacterized protein</fullName>
    </submittedName>
</protein>
<sequence>MPIDDIVAQFKNSMESKKQHHHQTAVAMELTASLMENSLASTSASE</sequence>
<reference evidence="2" key="1">
    <citation type="submission" date="2016-11" db="UniProtKB">
        <authorList>
            <consortium name="WormBaseParasite"/>
        </authorList>
    </citation>
    <scope>IDENTIFICATION</scope>
</reference>
<proteinExistence type="predicted"/>